<reference evidence="14" key="1">
    <citation type="submission" date="2016-11" db="EMBL/GenBank/DDBJ databases">
        <authorList>
            <person name="Varghese N."/>
            <person name="Submissions S."/>
        </authorList>
    </citation>
    <scope>NUCLEOTIDE SEQUENCE [LARGE SCALE GENOMIC DNA]</scope>
    <source>
        <strain evidence="14">DSM 16219</strain>
    </source>
</reference>
<dbReference type="GO" id="GO:0000166">
    <property type="term" value="F:nucleotide binding"/>
    <property type="evidence" value="ECO:0007669"/>
    <property type="project" value="UniProtKB-KW"/>
</dbReference>
<proteinExistence type="inferred from homology"/>
<evidence type="ECO:0000256" key="11">
    <source>
        <dbReference type="RuleBase" id="RU000363"/>
    </source>
</evidence>
<dbReference type="AlphaFoldDB" id="A0A1M6IA19"/>
<dbReference type="PRINTS" id="PR00080">
    <property type="entry name" value="SDRFAMILY"/>
</dbReference>
<keyword evidence="9" id="KW-0443">Lipid metabolism</keyword>
<evidence type="ECO:0000256" key="10">
    <source>
        <dbReference type="ARBA" id="ARBA00026112"/>
    </source>
</evidence>
<comment type="similarity">
    <text evidence="11">Belongs to the short-chain dehydrogenases/reductases (SDR) family.</text>
</comment>
<dbReference type="PANTHER" id="PTHR43550:SF3">
    <property type="entry name" value="3-KETODIHYDROSPHINGOSINE REDUCTASE"/>
    <property type="match status" value="1"/>
</dbReference>
<dbReference type="SUPFAM" id="SSF51735">
    <property type="entry name" value="NAD(P)-binding Rossmann-fold domains"/>
    <property type="match status" value="1"/>
</dbReference>
<keyword evidence="14" id="KW-1185">Reference proteome</keyword>
<evidence type="ECO:0000256" key="6">
    <source>
        <dbReference type="ARBA" id="ARBA00022857"/>
    </source>
</evidence>
<dbReference type="InterPro" id="IPR020904">
    <property type="entry name" value="Sc_DH/Rdtase_CS"/>
</dbReference>
<dbReference type="GO" id="GO:0047560">
    <property type="term" value="F:3-dehydrosphinganine reductase activity"/>
    <property type="evidence" value="ECO:0007669"/>
    <property type="project" value="UniProtKB-EC"/>
</dbReference>
<comment type="subcellular location">
    <subcellularLocation>
        <location evidence="1">Endoplasmic reticulum</location>
    </subcellularLocation>
</comment>
<protein>
    <recommendedName>
        <fullName evidence="10">3-dehydrosphinganine reductase</fullName>
        <ecNumber evidence="10">1.1.1.102</ecNumber>
    </recommendedName>
</protein>
<evidence type="ECO:0000256" key="5">
    <source>
        <dbReference type="ARBA" id="ARBA00022824"/>
    </source>
</evidence>
<keyword evidence="7" id="KW-0746">Sphingolipid metabolism</keyword>
<dbReference type="InterPro" id="IPR002347">
    <property type="entry name" value="SDR_fam"/>
</dbReference>
<dbReference type="PANTHER" id="PTHR43550">
    <property type="entry name" value="3-KETODIHYDROSPHINGOSINE REDUCTASE"/>
    <property type="match status" value="1"/>
</dbReference>
<dbReference type="EC" id="1.1.1.102" evidence="10"/>
<comment type="pathway">
    <text evidence="3">Sphingolipid metabolism.</text>
</comment>
<evidence type="ECO:0000259" key="12">
    <source>
        <dbReference type="SMART" id="SM00822"/>
    </source>
</evidence>
<keyword evidence="6" id="KW-0521">NADP</keyword>
<name>A0A1M6IA19_9BACT</name>
<dbReference type="SMART" id="SM00822">
    <property type="entry name" value="PKS_KR"/>
    <property type="match status" value="1"/>
</dbReference>
<gene>
    <name evidence="13" type="ORF">SAMN02745216_01405</name>
</gene>
<evidence type="ECO:0000256" key="3">
    <source>
        <dbReference type="ARBA" id="ARBA00004991"/>
    </source>
</evidence>
<dbReference type="Gene3D" id="3.40.50.720">
    <property type="entry name" value="NAD(P)-binding Rossmann-like Domain"/>
    <property type="match status" value="1"/>
</dbReference>
<accession>A0A1M6IA19</accession>
<dbReference type="GO" id="GO:0016020">
    <property type="term" value="C:membrane"/>
    <property type="evidence" value="ECO:0007669"/>
    <property type="project" value="GOC"/>
</dbReference>
<evidence type="ECO:0000256" key="4">
    <source>
        <dbReference type="ARBA" id="ARBA00022741"/>
    </source>
</evidence>
<evidence type="ECO:0000313" key="13">
    <source>
        <dbReference type="EMBL" id="SHJ31349.1"/>
    </source>
</evidence>
<sequence length="273" mass="29004">MEGLANKRVFITGGSSGIGLCTAESLAREGASVCLFARNADKLKDAAGRVGSLCRDGGIAAFYSVDVSDNAQVREVMDKAAVEFGVPDILINCAGRAKPRVFEEVSYEQFDETMKINLYGARNVIAAVLPYMRGRGGHIVNVSSVAGLIGVFGYTDYCASKFGIIGFSEALRSELDGQGIGVSVLCPPDTDTPGLAEENLTKPLETLAISESACVLPADKVAQALINGVKKKKFLIIPGSDGKMSWLAKRLAPGLVDWIMKRAIKKARKGKQP</sequence>
<keyword evidence="4" id="KW-0547">Nucleotide-binding</keyword>
<evidence type="ECO:0000313" key="14">
    <source>
        <dbReference type="Proteomes" id="UP000183994"/>
    </source>
</evidence>
<feature type="domain" description="Ketoreductase" evidence="12">
    <location>
        <begin position="7"/>
        <end position="190"/>
    </location>
</feature>
<dbReference type="PROSITE" id="PS00061">
    <property type="entry name" value="ADH_SHORT"/>
    <property type="match status" value="1"/>
</dbReference>
<dbReference type="OrthoDB" id="9781689at2"/>
<comment type="pathway">
    <text evidence="2">Lipid metabolism; sphingolipid metabolism.</text>
</comment>
<dbReference type="CDD" id="cd08939">
    <property type="entry name" value="KDSR-like_SDR_c"/>
    <property type="match status" value="1"/>
</dbReference>
<evidence type="ECO:0000256" key="1">
    <source>
        <dbReference type="ARBA" id="ARBA00004240"/>
    </source>
</evidence>
<evidence type="ECO:0000256" key="9">
    <source>
        <dbReference type="ARBA" id="ARBA00023098"/>
    </source>
</evidence>
<dbReference type="STRING" id="1121393.SAMN02745216_01405"/>
<dbReference type="PRINTS" id="PR00081">
    <property type="entry name" value="GDHRDH"/>
</dbReference>
<dbReference type="EMBL" id="FQZU01000006">
    <property type="protein sequence ID" value="SHJ31349.1"/>
    <property type="molecule type" value="Genomic_DNA"/>
</dbReference>
<dbReference type="InterPro" id="IPR036291">
    <property type="entry name" value="NAD(P)-bd_dom_sf"/>
</dbReference>
<keyword evidence="5" id="KW-0256">Endoplasmic reticulum</keyword>
<evidence type="ECO:0000256" key="2">
    <source>
        <dbReference type="ARBA" id="ARBA00004760"/>
    </source>
</evidence>
<dbReference type="InterPro" id="IPR057326">
    <property type="entry name" value="KR_dom"/>
</dbReference>
<dbReference type="RefSeq" id="WP_073474384.1">
    <property type="nucleotide sequence ID" value="NZ_FQZU01000006.1"/>
</dbReference>
<dbReference type="Pfam" id="PF00106">
    <property type="entry name" value="adh_short"/>
    <property type="match status" value="1"/>
</dbReference>
<dbReference type="GO" id="GO:0006666">
    <property type="term" value="P:3-keto-sphinganine metabolic process"/>
    <property type="evidence" value="ECO:0007669"/>
    <property type="project" value="InterPro"/>
</dbReference>
<dbReference type="InterPro" id="IPR045022">
    <property type="entry name" value="KDSR-like"/>
</dbReference>
<evidence type="ECO:0000256" key="8">
    <source>
        <dbReference type="ARBA" id="ARBA00023002"/>
    </source>
</evidence>
<keyword evidence="8" id="KW-0560">Oxidoreductase</keyword>
<evidence type="ECO:0000256" key="7">
    <source>
        <dbReference type="ARBA" id="ARBA00022919"/>
    </source>
</evidence>
<organism evidence="13 14">
    <name type="scientific">Desulfatibacillum alkenivorans DSM 16219</name>
    <dbReference type="NCBI Taxonomy" id="1121393"/>
    <lineage>
        <taxon>Bacteria</taxon>
        <taxon>Pseudomonadati</taxon>
        <taxon>Thermodesulfobacteriota</taxon>
        <taxon>Desulfobacteria</taxon>
        <taxon>Desulfobacterales</taxon>
        <taxon>Desulfatibacillaceae</taxon>
        <taxon>Desulfatibacillum</taxon>
    </lineage>
</organism>
<dbReference type="GO" id="GO:0030148">
    <property type="term" value="P:sphingolipid biosynthetic process"/>
    <property type="evidence" value="ECO:0007669"/>
    <property type="project" value="InterPro"/>
</dbReference>
<dbReference type="Proteomes" id="UP000183994">
    <property type="component" value="Unassembled WGS sequence"/>
</dbReference>